<proteinExistence type="predicted"/>
<protein>
    <submittedName>
        <fullName evidence="2">Rod shape-determining protein MreD</fullName>
    </submittedName>
</protein>
<keyword evidence="3" id="KW-1185">Reference proteome</keyword>
<dbReference type="EMBL" id="FSRL01000001">
    <property type="protein sequence ID" value="SIN78992.1"/>
    <property type="molecule type" value="Genomic_DNA"/>
</dbReference>
<dbReference type="OrthoDB" id="7629477at2"/>
<feature type="transmembrane region" description="Helical" evidence="1">
    <location>
        <begin position="49"/>
        <end position="69"/>
    </location>
</feature>
<name>A0A1N6E7K0_9RHOB</name>
<sequence length="179" mass="19581">MVDPVTTRIWTYRAAFLGLCTLFAFFRLLPLDTTAGGIPGPDLMLALTLAWVLRRPAFVPPALLVLVFLTADLIFHRPPGLWTLLVLLGCEFLRARQALSRELPFPLEWAMAGMVMVALMLANMAVLALFMVPRPPMGVAAMQMGVTILTYPVVVAASHMLFGLRKAAPGEVDALGHRL</sequence>
<evidence type="ECO:0000313" key="2">
    <source>
        <dbReference type="EMBL" id="SIN78992.1"/>
    </source>
</evidence>
<dbReference type="STRING" id="1217970.SAMN05444002_0426"/>
<keyword evidence="1" id="KW-0812">Transmembrane</keyword>
<feature type="transmembrane region" description="Helical" evidence="1">
    <location>
        <begin position="144"/>
        <end position="162"/>
    </location>
</feature>
<accession>A0A1N6E7K0</accession>
<reference evidence="3" key="1">
    <citation type="submission" date="2016-11" db="EMBL/GenBank/DDBJ databases">
        <authorList>
            <person name="Varghese N."/>
            <person name="Submissions S."/>
        </authorList>
    </citation>
    <scope>NUCLEOTIDE SEQUENCE [LARGE SCALE GENOMIC DNA]</scope>
    <source>
        <strain evidence="3">DSM 29440</strain>
    </source>
</reference>
<feature type="transmembrane region" description="Helical" evidence="1">
    <location>
        <begin position="111"/>
        <end position="132"/>
    </location>
</feature>
<dbReference type="AlphaFoldDB" id="A0A1N6E7K0"/>
<evidence type="ECO:0000256" key="1">
    <source>
        <dbReference type="SAM" id="Phobius"/>
    </source>
</evidence>
<organism evidence="2 3">
    <name type="scientific">Vannielia litorea</name>
    <dbReference type="NCBI Taxonomy" id="1217970"/>
    <lineage>
        <taxon>Bacteria</taxon>
        <taxon>Pseudomonadati</taxon>
        <taxon>Pseudomonadota</taxon>
        <taxon>Alphaproteobacteria</taxon>
        <taxon>Rhodobacterales</taxon>
        <taxon>Paracoccaceae</taxon>
        <taxon>Vannielia</taxon>
    </lineage>
</organism>
<gene>
    <name evidence="2" type="ORF">SAMN05444002_0426</name>
</gene>
<keyword evidence="1" id="KW-1133">Transmembrane helix</keyword>
<evidence type="ECO:0000313" key="3">
    <source>
        <dbReference type="Proteomes" id="UP000184932"/>
    </source>
</evidence>
<dbReference type="RefSeq" id="WP_074254612.1">
    <property type="nucleotide sequence ID" value="NZ_FSRL01000001.1"/>
</dbReference>
<dbReference type="Proteomes" id="UP000184932">
    <property type="component" value="Unassembled WGS sequence"/>
</dbReference>
<feature type="transmembrane region" description="Helical" evidence="1">
    <location>
        <begin position="81"/>
        <end position="99"/>
    </location>
</feature>
<keyword evidence="1" id="KW-0472">Membrane</keyword>
<feature type="transmembrane region" description="Helical" evidence="1">
    <location>
        <begin position="12"/>
        <end position="29"/>
    </location>
</feature>